<protein>
    <recommendedName>
        <fullName evidence="8">Enoyl reductase (ER) domain-containing protein</fullName>
    </recommendedName>
</protein>
<dbReference type="OrthoDB" id="1879366at2759"/>
<reference evidence="9" key="1">
    <citation type="journal article" date="2020" name="BMC Genomics">
        <title>Correction to: Identification and distribution of gene clusters required for synthesis of sphingolipid metabolism inhibitors in diverse species of the filamentous fungus Fusarium.</title>
        <authorList>
            <person name="Kim H.S."/>
            <person name="Lohmar J.M."/>
            <person name="Busman M."/>
            <person name="Brown D.W."/>
            <person name="Naumann T.A."/>
            <person name="Divon H.H."/>
            <person name="Lysoe E."/>
            <person name="Uhlig S."/>
            <person name="Proctor R.H."/>
        </authorList>
    </citation>
    <scope>NUCLEOTIDE SEQUENCE</scope>
    <source>
        <strain evidence="9">NRRL 20472</strain>
    </source>
</reference>
<comment type="cofactor">
    <cofactor evidence="1 7">
        <name>Zn(2+)</name>
        <dbReference type="ChEBI" id="CHEBI:29105"/>
    </cofactor>
</comment>
<dbReference type="InterPro" id="IPR013154">
    <property type="entry name" value="ADH-like_N"/>
</dbReference>
<dbReference type="Gene3D" id="3.90.180.10">
    <property type="entry name" value="Medium-chain alcohol dehydrogenases, catalytic domain"/>
    <property type="match status" value="1"/>
</dbReference>
<dbReference type="PANTHER" id="PTHR42940:SF8">
    <property type="entry name" value="VACUOLAR PROTEIN SORTING-ASSOCIATED PROTEIN 11"/>
    <property type="match status" value="1"/>
</dbReference>
<comment type="caution">
    <text evidence="9">The sequence shown here is derived from an EMBL/GenBank/DDBJ whole genome shotgun (WGS) entry which is preliminary data.</text>
</comment>
<evidence type="ECO:0000256" key="3">
    <source>
        <dbReference type="ARBA" id="ARBA00022723"/>
    </source>
</evidence>
<dbReference type="AlphaFoldDB" id="A0A8H4SXB7"/>
<dbReference type="PANTHER" id="PTHR42940">
    <property type="entry name" value="ALCOHOL DEHYDROGENASE 1-RELATED"/>
    <property type="match status" value="1"/>
</dbReference>
<dbReference type="InterPro" id="IPR002328">
    <property type="entry name" value="ADH_Zn_CS"/>
</dbReference>
<organism evidence="9 10">
    <name type="scientific">Fusarium sarcochroum</name>
    <dbReference type="NCBI Taxonomy" id="1208366"/>
    <lineage>
        <taxon>Eukaryota</taxon>
        <taxon>Fungi</taxon>
        <taxon>Dikarya</taxon>
        <taxon>Ascomycota</taxon>
        <taxon>Pezizomycotina</taxon>
        <taxon>Sordariomycetes</taxon>
        <taxon>Hypocreomycetidae</taxon>
        <taxon>Hypocreales</taxon>
        <taxon>Nectriaceae</taxon>
        <taxon>Fusarium</taxon>
        <taxon>Fusarium lateritium species complex</taxon>
    </lineage>
</organism>
<evidence type="ECO:0000256" key="4">
    <source>
        <dbReference type="ARBA" id="ARBA00022833"/>
    </source>
</evidence>
<dbReference type="Pfam" id="PF00107">
    <property type="entry name" value="ADH_zinc_N"/>
    <property type="match status" value="1"/>
</dbReference>
<evidence type="ECO:0000256" key="7">
    <source>
        <dbReference type="RuleBase" id="RU361277"/>
    </source>
</evidence>
<dbReference type="InterPro" id="IPR011032">
    <property type="entry name" value="GroES-like_sf"/>
</dbReference>
<keyword evidence="3 7" id="KW-0479">Metal-binding</keyword>
<keyword evidence="10" id="KW-1185">Reference proteome</keyword>
<comment type="similarity">
    <text evidence="2 7">Belongs to the zinc-containing alcohol dehydrogenase family.</text>
</comment>
<feature type="domain" description="Enoyl reductase (ER)" evidence="8">
    <location>
        <begin position="27"/>
        <end position="359"/>
    </location>
</feature>
<keyword evidence="6" id="KW-0520">NAD</keyword>
<dbReference type="GO" id="GO:0018455">
    <property type="term" value="F:alcohol dehydrogenase [NAD(P)+] activity"/>
    <property type="evidence" value="ECO:0007669"/>
    <property type="project" value="UniProtKB-ARBA"/>
</dbReference>
<dbReference type="InterPro" id="IPR013149">
    <property type="entry name" value="ADH-like_C"/>
</dbReference>
<dbReference type="SUPFAM" id="SSF51735">
    <property type="entry name" value="NAD(P)-binding Rossmann-fold domains"/>
    <property type="match status" value="1"/>
</dbReference>
<sequence>MGDYTHLHHSMNPSESEMKALQYHPDERKLYINKVEIPKPGPSEVLIQIACASLCHSDCLVFVPDFSVTKNVKLPTTLGHEATGYVVEAGEEIAALETFVKGDPVGFLASSGCGKCSACTTWSVIGCKDLDAQGFTSHGYFQEYVVVKAQNVIKLPPHLHVASSAPLCCAGVTSFNAIGGCRQDMNGGDWIAIIGAGGVGQLGIQYAKAMGLNVIAIDIAPEQLETATSVGADHVFDATTYPKYLDEIQEICPGGVHAAVNFTASAEAYANMPHLIRGGGILMAVGIPVEDPCFSIIDVSFGRYTIKGACNGTVEDLKQCVEFSADNGIRPTVVFKQLEDIPGVVEEMKANKVKGRIGVLFADRS</sequence>
<dbReference type="EMBL" id="JABEXW010001113">
    <property type="protein sequence ID" value="KAF4947307.1"/>
    <property type="molecule type" value="Genomic_DNA"/>
</dbReference>
<accession>A0A8H4SXB7</accession>
<evidence type="ECO:0000313" key="9">
    <source>
        <dbReference type="EMBL" id="KAF4947307.1"/>
    </source>
</evidence>
<gene>
    <name evidence="9" type="ORF">FSARC_14002</name>
</gene>
<dbReference type="SUPFAM" id="SSF50129">
    <property type="entry name" value="GroES-like"/>
    <property type="match status" value="1"/>
</dbReference>
<dbReference type="SMART" id="SM00829">
    <property type="entry name" value="PKS_ER"/>
    <property type="match status" value="1"/>
</dbReference>
<keyword evidence="5" id="KW-0560">Oxidoreductase</keyword>
<dbReference type="GO" id="GO:0008270">
    <property type="term" value="F:zinc ion binding"/>
    <property type="evidence" value="ECO:0007669"/>
    <property type="project" value="InterPro"/>
</dbReference>
<evidence type="ECO:0000256" key="5">
    <source>
        <dbReference type="ARBA" id="ARBA00023002"/>
    </source>
</evidence>
<evidence type="ECO:0000256" key="1">
    <source>
        <dbReference type="ARBA" id="ARBA00001947"/>
    </source>
</evidence>
<name>A0A8H4SXB7_9HYPO</name>
<reference evidence="9" key="2">
    <citation type="submission" date="2020-05" db="EMBL/GenBank/DDBJ databases">
        <authorList>
            <person name="Kim H.-S."/>
            <person name="Proctor R.H."/>
            <person name="Brown D.W."/>
        </authorList>
    </citation>
    <scope>NUCLEOTIDE SEQUENCE</scope>
    <source>
        <strain evidence="9">NRRL 20472</strain>
    </source>
</reference>
<evidence type="ECO:0000256" key="2">
    <source>
        <dbReference type="ARBA" id="ARBA00008072"/>
    </source>
</evidence>
<evidence type="ECO:0000313" key="10">
    <source>
        <dbReference type="Proteomes" id="UP000622797"/>
    </source>
</evidence>
<dbReference type="Pfam" id="PF08240">
    <property type="entry name" value="ADH_N"/>
    <property type="match status" value="1"/>
</dbReference>
<proteinExistence type="inferred from homology"/>
<dbReference type="Proteomes" id="UP000622797">
    <property type="component" value="Unassembled WGS sequence"/>
</dbReference>
<keyword evidence="4 7" id="KW-0862">Zinc</keyword>
<dbReference type="InterPro" id="IPR036291">
    <property type="entry name" value="NAD(P)-bd_dom_sf"/>
</dbReference>
<evidence type="ECO:0000256" key="6">
    <source>
        <dbReference type="ARBA" id="ARBA00023027"/>
    </source>
</evidence>
<evidence type="ECO:0000259" key="8">
    <source>
        <dbReference type="SMART" id="SM00829"/>
    </source>
</evidence>
<dbReference type="FunFam" id="3.40.50.720:FF:000039">
    <property type="entry name" value="Alcohol dehydrogenase AdhP"/>
    <property type="match status" value="1"/>
</dbReference>
<dbReference type="PROSITE" id="PS00059">
    <property type="entry name" value="ADH_ZINC"/>
    <property type="match status" value="1"/>
</dbReference>
<dbReference type="Gene3D" id="3.40.50.720">
    <property type="entry name" value="NAD(P)-binding Rossmann-like Domain"/>
    <property type="match status" value="1"/>
</dbReference>
<dbReference type="InterPro" id="IPR020843">
    <property type="entry name" value="ER"/>
</dbReference>